<comment type="caution">
    <text evidence="4">The sequence shown here is derived from an EMBL/GenBank/DDBJ whole genome shotgun (WGS) entry which is preliminary data.</text>
</comment>
<keyword evidence="1" id="KW-0175">Coiled coil</keyword>
<feature type="region of interest" description="Disordered" evidence="2">
    <location>
        <begin position="183"/>
        <end position="356"/>
    </location>
</feature>
<gene>
    <name evidence="4" type="primary">Plekha6</name>
    <name evidence="4" type="ORF">CORMON_R07952</name>
</gene>
<feature type="non-terminal residue" evidence="4">
    <location>
        <position position="1"/>
    </location>
</feature>
<dbReference type="AlphaFoldDB" id="A0A851WRT9"/>
<dbReference type="InterPro" id="IPR057971">
    <property type="entry name" value="PKHA4-7_TBCA"/>
</dbReference>
<evidence type="ECO:0000313" key="4">
    <source>
        <dbReference type="EMBL" id="NXD56367.1"/>
    </source>
</evidence>
<evidence type="ECO:0000259" key="3">
    <source>
        <dbReference type="PROSITE" id="PS50003"/>
    </source>
</evidence>
<feature type="non-terminal residue" evidence="4">
    <location>
        <position position="644"/>
    </location>
</feature>
<evidence type="ECO:0000313" key="5">
    <source>
        <dbReference type="Proteomes" id="UP000603793"/>
    </source>
</evidence>
<proteinExistence type="predicted"/>
<feature type="compositionally biased region" description="Polar residues" evidence="2">
    <location>
        <begin position="327"/>
        <end position="342"/>
    </location>
</feature>
<dbReference type="InterPro" id="IPR001849">
    <property type="entry name" value="PH_domain"/>
</dbReference>
<protein>
    <submittedName>
        <fullName evidence="4">PKHA6 protein</fullName>
    </submittedName>
</protein>
<feature type="coiled-coil region" evidence="1">
    <location>
        <begin position="580"/>
        <end position="607"/>
    </location>
</feature>
<feature type="compositionally biased region" description="Polar residues" evidence="2">
    <location>
        <begin position="48"/>
        <end position="57"/>
    </location>
</feature>
<dbReference type="FunFam" id="2.30.29.30:FF:000083">
    <property type="entry name" value="Pleckstrin homology domain-containing family A member 5"/>
    <property type="match status" value="1"/>
</dbReference>
<feature type="region of interest" description="Disordered" evidence="2">
    <location>
        <begin position="451"/>
        <end position="477"/>
    </location>
</feature>
<dbReference type="SMART" id="SM00233">
    <property type="entry name" value="PH"/>
    <property type="match status" value="1"/>
</dbReference>
<dbReference type="InterPro" id="IPR040392">
    <property type="entry name" value="PKHA4-7_PH"/>
</dbReference>
<dbReference type="Proteomes" id="UP000603793">
    <property type="component" value="Unassembled WGS sequence"/>
</dbReference>
<dbReference type="PANTHER" id="PTHR12752">
    <property type="entry name" value="PHOSPHOINOSITOL 3-PHOSPHATE-BINDING PROTEIN"/>
    <property type="match status" value="1"/>
</dbReference>
<reference evidence="4" key="1">
    <citation type="submission" date="2019-09" db="EMBL/GenBank/DDBJ databases">
        <title>Bird 10,000 Genomes (B10K) Project - Family phase.</title>
        <authorList>
            <person name="Zhang G."/>
        </authorList>
    </citation>
    <scope>NUCLEOTIDE SEQUENCE</scope>
    <source>
        <strain evidence="4">OUT-0060</strain>
        <tissue evidence="4">Blood</tissue>
    </source>
</reference>
<dbReference type="Gene3D" id="2.30.29.30">
    <property type="entry name" value="Pleckstrin-homology domain (PH domain)/Phosphotyrosine-binding domain (PTB)"/>
    <property type="match status" value="1"/>
</dbReference>
<feature type="region of interest" description="Disordered" evidence="2">
    <location>
        <begin position="1"/>
        <end position="57"/>
    </location>
</feature>
<dbReference type="Pfam" id="PF00169">
    <property type="entry name" value="PH"/>
    <property type="match status" value="1"/>
</dbReference>
<organism evidence="4 5">
    <name type="scientific">Corvus moneduloides</name>
    <name type="common">New Caledonian crow</name>
    <dbReference type="NCBI Taxonomy" id="1196302"/>
    <lineage>
        <taxon>Eukaryota</taxon>
        <taxon>Metazoa</taxon>
        <taxon>Chordata</taxon>
        <taxon>Craniata</taxon>
        <taxon>Vertebrata</taxon>
        <taxon>Euteleostomi</taxon>
        <taxon>Archelosauria</taxon>
        <taxon>Archosauria</taxon>
        <taxon>Dinosauria</taxon>
        <taxon>Saurischia</taxon>
        <taxon>Theropoda</taxon>
        <taxon>Coelurosauria</taxon>
        <taxon>Aves</taxon>
        <taxon>Neognathae</taxon>
        <taxon>Neoaves</taxon>
        <taxon>Telluraves</taxon>
        <taxon>Australaves</taxon>
        <taxon>Passeriformes</taxon>
        <taxon>Corvoidea</taxon>
        <taxon>Corvidae</taxon>
        <taxon>Corvus</taxon>
    </lineage>
</organism>
<evidence type="ECO:0000256" key="2">
    <source>
        <dbReference type="SAM" id="MobiDB-lite"/>
    </source>
</evidence>
<evidence type="ECO:0000256" key="1">
    <source>
        <dbReference type="SAM" id="Coils"/>
    </source>
</evidence>
<dbReference type="SUPFAM" id="SSF50729">
    <property type="entry name" value="PH domain-like"/>
    <property type="match status" value="1"/>
</dbReference>
<feature type="domain" description="PH" evidence="3">
    <location>
        <begin position="59"/>
        <end position="178"/>
    </location>
</feature>
<dbReference type="Pfam" id="PF25541">
    <property type="entry name" value="TBCA_PH"/>
    <property type="match status" value="1"/>
</dbReference>
<accession>A0A851WRT9</accession>
<dbReference type="EMBL" id="WBNF01000272">
    <property type="protein sequence ID" value="NXD56367.1"/>
    <property type="molecule type" value="Genomic_DNA"/>
</dbReference>
<dbReference type="CDD" id="cd13248">
    <property type="entry name" value="PH_PEPP1_2_3"/>
    <property type="match status" value="1"/>
</dbReference>
<dbReference type="PANTHER" id="PTHR12752:SF5">
    <property type="entry name" value="PLECKSTRIN HOMOLOGY DOMAIN-CONTAINING FAMILY A MEMBER 6"/>
    <property type="match status" value="1"/>
</dbReference>
<feature type="compositionally biased region" description="Basic and acidic residues" evidence="2">
    <location>
        <begin position="209"/>
        <end position="249"/>
    </location>
</feature>
<dbReference type="PROSITE" id="PS50003">
    <property type="entry name" value="PH_DOMAIN"/>
    <property type="match status" value="1"/>
</dbReference>
<name>A0A851WRT9_CORMO</name>
<dbReference type="InterPro" id="IPR011993">
    <property type="entry name" value="PH-like_dom_sf"/>
</dbReference>
<feature type="compositionally biased region" description="Low complexity" evidence="2">
    <location>
        <begin position="458"/>
        <end position="468"/>
    </location>
</feature>
<sequence>MSSKAGSKRPATVPSEPPNHAMVSEVPPERPGGRAPRSSRKGIAFGKRSNSMKRNPNAAVTKSGWLYKQASSGVKQWNKRWFVLVDRCLFYYKDEKEENILGSIPLLSFRVAAVQPSDNISRKHTFKVTVCWVQEPPAGNGQSLSPQAEHAGIRTYFFSAENTEEQESWIQAMGEAARVQIPPTQRHEKPDSENIPPSKHHHHQHCNAAHREQPKAEPDAKTRGEGDGRGSEKMERKPPERPDGKKEPLAKANGLAGPEQPSEPGSPYPEGPRGPASAERPAQPNGWPYPSPSRPGSTAFPAGGDGDSGAQRRGVTPRSHPEKVAQRKSSMTQLQQWVNSRRATGPPEELRSPTRFYPVSRRVPDYYSPYSPQYPEEYQYYPPGVRPDSICSMPAFDRVSPPWALDDKRHSFRNGGPFHAAFGRQEVPLWLPAPGRPPSYLDEVDAASGSLRRMSLQPRSRSVPRSPSQGSYGRARVYSPVRSPSARFERLPPRGDEIYADPATFVMRRSISSPKYDYLGDRRPVPAGVYPYHFPASPTIHDKMVTPFQEAYRDTLHPYKISEQDTDKLLGKLCEQNKVLREQERLVQQLRAEKESLESALMGTHQELEMFGSQPAYPEKLLHKKESLQNQLINIRVELSQAST</sequence>